<protein>
    <submittedName>
        <fullName evidence="2">Uncharacterized protein</fullName>
    </submittedName>
</protein>
<keyword evidence="3" id="KW-1185">Reference proteome</keyword>
<evidence type="ECO:0000313" key="3">
    <source>
        <dbReference type="Proteomes" id="UP000076532"/>
    </source>
</evidence>
<organism evidence="2 3">
    <name type="scientific">Athelia psychrophila</name>
    <dbReference type="NCBI Taxonomy" id="1759441"/>
    <lineage>
        <taxon>Eukaryota</taxon>
        <taxon>Fungi</taxon>
        <taxon>Dikarya</taxon>
        <taxon>Basidiomycota</taxon>
        <taxon>Agaricomycotina</taxon>
        <taxon>Agaricomycetes</taxon>
        <taxon>Agaricomycetidae</taxon>
        <taxon>Atheliales</taxon>
        <taxon>Atheliaceae</taxon>
        <taxon>Athelia</taxon>
    </lineage>
</organism>
<name>A0A167UWS9_9AGAM</name>
<sequence>MGSLPMHAIHVYGSLGSMRPLRYHHTAMVDRGGEWPIHLQDAKHGGEDPITWDGDVVTLLWAGIVVCLCRPLHKYPPPNKQDPGHNRQVGAVMGLRIRGARRARTLLLGCCPVEGSSGGQDNQALRLALSYDGVTSYAINSGKSAAVHDDARRIAGFLIFQAKRYYRRVNEPTASPMKNEHLVSLRIGEETEREFKEQRPFRNDNSQMRWDERRPSRPLNTIVPATLAEADDQVASLYTVVVPDSWVCASMGLGGCDSALRLIAEDMNGAVKASAGTSSIMRTVYDRAAAAATTVYDRAAAAATTAYDRVADDDA</sequence>
<gene>
    <name evidence="2" type="ORF">FIBSPDRAFT_941018</name>
</gene>
<accession>A0A167UWS9</accession>
<dbReference type="AlphaFoldDB" id="A0A167UWS9"/>
<proteinExistence type="predicted"/>
<evidence type="ECO:0000256" key="1">
    <source>
        <dbReference type="SAM" id="MobiDB-lite"/>
    </source>
</evidence>
<feature type="region of interest" description="Disordered" evidence="1">
    <location>
        <begin position="194"/>
        <end position="214"/>
    </location>
</feature>
<dbReference type="EMBL" id="KV417927">
    <property type="protein sequence ID" value="KZP04387.1"/>
    <property type="molecule type" value="Genomic_DNA"/>
</dbReference>
<reference evidence="2 3" key="1">
    <citation type="journal article" date="2016" name="Mol. Biol. Evol.">
        <title>Comparative Genomics of Early-Diverging Mushroom-Forming Fungi Provides Insights into the Origins of Lignocellulose Decay Capabilities.</title>
        <authorList>
            <person name="Nagy L.G."/>
            <person name="Riley R."/>
            <person name="Tritt A."/>
            <person name="Adam C."/>
            <person name="Daum C."/>
            <person name="Floudas D."/>
            <person name="Sun H."/>
            <person name="Yadav J.S."/>
            <person name="Pangilinan J."/>
            <person name="Larsson K.H."/>
            <person name="Matsuura K."/>
            <person name="Barry K."/>
            <person name="Labutti K."/>
            <person name="Kuo R."/>
            <person name="Ohm R.A."/>
            <person name="Bhattacharya S.S."/>
            <person name="Shirouzu T."/>
            <person name="Yoshinaga Y."/>
            <person name="Martin F.M."/>
            <person name="Grigoriev I.V."/>
            <person name="Hibbett D.S."/>
        </authorList>
    </citation>
    <scope>NUCLEOTIDE SEQUENCE [LARGE SCALE GENOMIC DNA]</scope>
    <source>
        <strain evidence="2 3">CBS 109695</strain>
    </source>
</reference>
<evidence type="ECO:0000313" key="2">
    <source>
        <dbReference type="EMBL" id="KZP04387.1"/>
    </source>
</evidence>
<dbReference type="Proteomes" id="UP000076532">
    <property type="component" value="Unassembled WGS sequence"/>
</dbReference>